<reference evidence="2 4" key="1">
    <citation type="journal article" date="2019" name="Sci. Rep.">
        <title>Orb-weaving spider Araneus ventricosus genome elucidates the spidroin gene catalogue.</title>
        <authorList>
            <person name="Kono N."/>
            <person name="Nakamura H."/>
            <person name="Ohtoshi R."/>
            <person name="Moran D.A.P."/>
            <person name="Shinohara A."/>
            <person name="Yoshida Y."/>
            <person name="Fujiwara M."/>
            <person name="Mori M."/>
            <person name="Tomita M."/>
            <person name="Arakawa K."/>
        </authorList>
    </citation>
    <scope>NUCLEOTIDE SEQUENCE [LARGE SCALE GENOMIC DNA]</scope>
</reference>
<gene>
    <name evidence="2" type="ORF">AVEN_22299_1</name>
    <name evidence="3" type="ORF">AVEN_231907_1</name>
</gene>
<feature type="compositionally biased region" description="Polar residues" evidence="1">
    <location>
        <begin position="61"/>
        <end position="81"/>
    </location>
</feature>
<dbReference type="EMBL" id="BGPR01019650">
    <property type="protein sequence ID" value="GBN82545.1"/>
    <property type="molecule type" value="Genomic_DNA"/>
</dbReference>
<keyword evidence="4" id="KW-1185">Reference proteome</keyword>
<evidence type="ECO:0000256" key="1">
    <source>
        <dbReference type="SAM" id="MobiDB-lite"/>
    </source>
</evidence>
<comment type="caution">
    <text evidence="2">The sequence shown here is derived from an EMBL/GenBank/DDBJ whole genome shotgun (WGS) entry which is preliminary data.</text>
</comment>
<evidence type="ECO:0000313" key="3">
    <source>
        <dbReference type="EMBL" id="GBN82545.1"/>
    </source>
</evidence>
<dbReference type="Proteomes" id="UP000499080">
    <property type="component" value="Unassembled WGS sequence"/>
</dbReference>
<dbReference type="EMBL" id="BGPR01019637">
    <property type="protein sequence ID" value="GBN82509.1"/>
    <property type="molecule type" value="Genomic_DNA"/>
</dbReference>
<evidence type="ECO:0000313" key="4">
    <source>
        <dbReference type="Proteomes" id="UP000499080"/>
    </source>
</evidence>
<dbReference type="AlphaFoldDB" id="A0A4Y2S5C1"/>
<proteinExistence type="predicted"/>
<protein>
    <submittedName>
        <fullName evidence="2">Uncharacterized protein</fullName>
    </submittedName>
</protein>
<accession>A0A4Y2S5C1</accession>
<evidence type="ECO:0000313" key="2">
    <source>
        <dbReference type="EMBL" id="GBN82509.1"/>
    </source>
</evidence>
<organism evidence="2 4">
    <name type="scientific">Araneus ventricosus</name>
    <name type="common">Orbweaver spider</name>
    <name type="synonym">Epeira ventricosa</name>
    <dbReference type="NCBI Taxonomy" id="182803"/>
    <lineage>
        <taxon>Eukaryota</taxon>
        <taxon>Metazoa</taxon>
        <taxon>Ecdysozoa</taxon>
        <taxon>Arthropoda</taxon>
        <taxon>Chelicerata</taxon>
        <taxon>Arachnida</taxon>
        <taxon>Araneae</taxon>
        <taxon>Araneomorphae</taxon>
        <taxon>Entelegynae</taxon>
        <taxon>Araneoidea</taxon>
        <taxon>Araneidae</taxon>
        <taxon>Araneus</taxon>
    </lineage>
</organism>
<feature type="region of interest" description="Disordered" evidence="1">
    <location>
        <begin position="40"/>
        <end position="81"/>
    </location>
</feature>
<name>A0A4Y2S5C1_ARAVE</name>
<sequence>MSIIHTLIAVGVYIKFTYYFIKSYCCSMALLESSVHLQGRDPNTRNAGIPDPENAPRLVSVSDNQQNAHTKEFSQSGDAEA</sequence>